<dbReference type="Gene3D" id="3.40.50.2000">
    <property type="entry name" value="Glycogen Phosphorylase B"/>
    <property type="match status" value="2"/>
</dbReference>
<name>A0A2P6PZR8_ROSCH</name>
<dbReference type="PANTHER" id="PTHR48047:SF185">
    <property type="entry name" value="GLYCOSYLTRANSFERASE"/>
    <property type="match status" value="1"/>
</dbReference>
<protein>
    <recommendedName>
        <fullName evidence="5">Glycosyltransferase</fullName>
        <ecNumber evidence="5">2.4.1.-</ecNumber>
    </recommendedName>
</protein>
<evidence type="ECO:0000256" key="3">
    <source>
        <dbReference type="ARBA" id="ARBA00022679"/>
    </source>
</evidence>
<dbReference type="FunFam" id="3.40.50.2000:FF:000107">
    <property type="entry name" value="Glycosyltransferase"/>
    <property type="match status" value="1"/>
</dbReference>
<dbReference type="Proteomes" id="UP000238479">
    <property type="component" value="Chromosome 6"/>
</dbReference>
<keyword evidence="8" id="KW-1185">Reference proteome</keyword>
<dbReference type="Pfam" id="PF00201">
    <property type="entry name" value="UDPGT"/>
    <property type="match status" value="1"/>
</dbReference>
<feature type="domain" description="Glycosyltransferase N-terminal" evidence="6">
    <location>
        <begin position="10"/>
        <end position="256"/>
    </location>
</feature>
<dbReference type="OrthoDB" id="5835829at2759"/>
<dbReference type="CDD" id="cd03784">
    <property type="entry name" value="GT1_Gtf-like"/>
    <property type="match status" value="1"/>
</dbReference>
<dbReference type="Pfam" id="PF26168">
    <property type="entry name" value="Glyco_transf_N"/>
    <property type="match status" value="1"/>
</dbReference>
<dbReference type="AlphaFoldDB" id="A0A2P6PZR8"/>
<keyword evidence="3 4" id="KW-0808">Transferase</keyword>
<dbReference type="PROSITE" id="PS00375">
    <property type="entry name" value="UDPGT"/>
    <property type="match status" value="1"/>
</dbReference>
<comment type="similarity">
    <text evidence="1 4">Belongs to the UDP-glycosyltransferase family.</text>
</comment>
<dbReference type="GO" id="GO:0035251">
    <property type="term" value="F:UDP-glucosyltransferase activity"/>
    <property type="evidence" value="ECO:0007669"/>
    <property type="project" value="TreeGrafter"/>
</dbReference>
<accession>A0A2P6PZR8</accession>
<dbReference type="EMBL" id="PDCK01000044">
    <property type="protein sequence ID" value="PRQ27423.1"/>
    <property type="molecule type" value="Genomic_DNA"/>
</dbReference>
<dbReference type="InterPro" id="IPR002213">
    <property type="entry name" value="UDP_glucos_trans"/>
</dbReference>
<evidence type="ECO:0000256" key="5">
    <source>
        <dbReference type="RuleBase" id="RU362057"/>
    </source>
</evidence>
<evidence type="ECO:0000256" key="4">
    <source>
        <dbReference type="RuleBase" id="RU003718"/>
    </source>
</evidence>
<comment type="caution">
    <text evidence="7">The sequence shown here is derived from an EMBL/GenBank/DDBJ whole genome shotgun (WGS) entry which is preliminary data.</text>
</comment>
<sequence length="489" mass="53680">MASPPLEPHVVIFPFMAHGHTLPLLDLSKALSHRRIKVTIITTPSNVKSISENLAYHPNIIILPIPFPTDIDALGLPRGIENTSQLPSMDFWFPFVLATKQLQKPFEQVLQSMRDSKSLPMCVISDFFLGWTLKYCQDFGVPRLVFHGMGVLSMAICKSVLVHRPHLKAKSVSEPLDFPGLKLPFVLYTSELPEMILQVGDANDPFSQYMFEVSEADINSWGVIVNSFEELETGTVSSFESFYEKGAKAWCLGPLNFYEKVEGGVANNYISEVHINQKKQGLVLTEWLNEQGTLGSVIYVSFGTQADLSGAQLDEVVFGLEEAGVPFVLVVRSTTWSPPNGLEERLKGKGLITREWVDQRQILSHRAVGGFLSHCGWNSVIESISAGVPILAWPMIAEQCLNAKLVAEGLGAGLGIKKVKDHSGSGFEVSRQAICEGVRELMLGGEKGRSAKERAQALGRVAWRAVQKGGSSYQALGKLADQLRASSAQ</sequence>
<dbReference type="SUPFAM" id="SSF53756">
    <property type="entry name" value="UDP-Glycosyltransferase/glycogen phosphorylase"/>
    <property type="match status" value="1"/>
</dbReference>
<proteinExistence type="inferred from homology"/>
<evidence type="ECO:0000259" key="6">
    <source>
        <dbReference type="Pfam" id="PF26168"/>
    </source>
</evidence>
<dbReference type="OMA" id="FHGMSAF"/>
<evidence type="ECO:0000256" key="2">
    <source>
        <dbReference type="ARBA" id="ARBA00022676"/>
    </source>
</evidence>
<evidence type="ECO:0000313" key="8">
    <source>
        <dbReference type="Proteomes" id="UP000238479"/>
    </source>
</evidence>
<dbReference type="Gramene" id="PRQ27423">
    <property type="protein sequence ID" value="PRQ27423"/>
    <property type="gene ID" value="RchiOBHm_Chr6g0305151"/>
</dbReference>
<evidence type="ECO:0000313" key="7">
    <source>
        <dbReference type="EMBL" id="PRQ27423.1"/>
    </source>
</evidence>
<organism evidence="7 8">
    <name type="scientific">Rosa chinensis</name>
    <name type="common">China rose</name>
    <dbReference type="NCBI Taxonomy" id="74649"/>
    <lineage>
        <taxon>Eukaryota</taxon>
        <taxon>Viridiplantae</taxon>
        <taxon>Streptophyta</taxon>
        <taxon>Embryophyta</taxon>
        <taxon>Tracheophyta</taxon>
        <taxon>Spermatophyta</taxon>
        <taxon>Magnoliopsida</taxon>
        <taxon>eudicotyledons</taxon>
        <taxon>Gunneridae</taxon>
        <taxon>Pentapetalae</taxon>
        <taxon>rosids</taxon>
        <taxon>fabids</taxon>
        <taxon>Rosales</taxon>
        <taxon>Rosaceae</taxon>
        <taxon>Rosoideae</taxon>
        <taxon>Rosoideae incertae sedis</taxon>
        <taxon>Rosa</taxon>
    </lineage>
</organism>
<dbReference type="EC" id="2.4.1.-" evidence="5"/>
<gene>
    <name evidence="7" type="ORF">RchiOBHm_Chr6g0305151</name>
</gene>
<evidence type="ECO:0000256" key="1">
    <source>
        <dbReference type="ARBA" id="ARBA00009995"/>
    </source>
</evidence>
<keyword evidence="2 4" id="KW-0328">Glycosyltransferase</keyword>
<dbReference type="InterPro" id="IPR058980">
    <property type="entry name" value="Glyco_transf_N"/>
</dbReference>
<dbReference type="InterPro" id="IPR035595">
    <property type="entry name" value="UDP_glycos_trans_CS"/>
</dbReference>
<reference evidence="7 8" key="1">
    <citation type="journal article" date="2018" name="Nat. Genet.">
        <title>The Rosa genome provides new insights in the design of modern roses.</title>
        <authorList>
            <person name="Bendahmane M."/>
        </authorList>
    </citation>
    <scope>NUCLEOTIDE SEQUENCE [LARGE SCALE GENOMIC DNA]</scope>
    <source>
        <strain evidence="8">cv. Old Blush</strain>
    </source>
</reference>
<dbReference type="PANTHER" id="PTHR48047">
    <property type="entry name" value="GLYCOSYLTRANSFERASE"/>
    <property type="match status" value="1"/>
</dbReference>